<reference evidence="8 9" key="1">
    <citation type="submission" date="2016-08" db="EMBL/GenBank/DDBJ databases">
        <title>Genomes of anaerobic fungi encode conserved fungal cellulosomes for biomass hydrolysis.</title>
        <authorList>
            <consortium name="DOE Joint Genome Institute"/>
            <person name="Haitjema C.H."/>
            <person name="Gilmore S.P."/>
            <person name="Henske J.K."/>
            <person name="Solomon K.V."/>
            <person name="De Groot R."/>
            <person name="Kuo A."/>
            <person name="Mondo S.J."/>
            <person name="Salamov A.A."/>
            <person name="Labutti K."/>
            <person name="Zhao Z."/>
            <person name="Chiniquy J."/>
            <person name="Barry K."/>
            <person name="Brewer H.M."/>
            <person name="Purvine S.O."/>
            <person name="Wright A.T."/>
            <person name="Boxma B."/>
            <person name="Van Alen T."/>
            <person name="Hackstein J.H."/>
            <person name="Baker S.E."/>
            <person name="Grigoriev I.V."/>
            <person name="O'Malley M.A."/>
        </authorList>
    </citation>
    <scope>NUCLEOTIDE SEQUENCE [LARGE SCALE GENOMIC DNA]</scope>
    <source>
        <strain evidence="9">finn</strain>
    </source>
</reference>
<organism evidence="8 9">
    <name type="scientific">Piromyces finnis</name>
    <dbReference type="NCBI Taxonomy" id="1754191"/>
    <lineage>
        <taxon>Eukaryota</taxon>
        <taxon>Fungi</taxon>
        <taxon>Fungi incertae sedis</taxon>
        <taxon>Chytridiomycota</taxon>
        <taxon>Chytridiomycota incertae sedis</taxon>
        <taxon>Neocallimastigomycetes</taxon>
        <taxon>Neocallimastigales</taxon>
        <taxon>Neocallimastigaceae</taxon>
        <taxon>Piromyces</taxon>
    </lineage>
</organism>
<name>A0A1Y1U783_9FUNG</name>
<evidence type="ECO:0000256" key="5">
    <source>
        <dbReference type="ARBA" id="ARBA00023163"/>
    </source>
</evidence>
<dbReference type="InterPro" id="IPR000722">
    <property type="entry name" value="RNA_pol_asu"/>
</dbReference>
<dbReference type="GO" id="GO:0006351">
    <property type="term" value="P:DNA-templated transcription"/>
    <property type="evidence" value="ECO:0007669"/>
    <property type="project" value="InterPro"/>
</dbReference>
<dbReference type="Gene3D" id="4.10.860.120">
    <property type="entry name" value="RNA polymerase II, clamp domain"/>
    <property type="match status" value="1"/>
</dbReference>
<dbReference type="OrthoDB" id="2160852at2759"/>
<accession>A0A1Y1U783</accession>
<dbReference type="GO" id="GO:0003677">
    <property type="term" value="F:DNA binding"/>
    <property type="evidence" value="ECO:0007669"/>
    <property type="project" value="InterPro"/>
</dbReference>
<evidence type="ECO:0000256" key="4">
    <source>
        <dbReference type="ARBA" id="ARBA00022695"/>
    </source>
</evidence>
<evidence type="ECO:0000313" key="8">
    <source>
        <dbReference type="EMBL" id="ORX33357.1"/>
    </source>
</evidence>
<proteinExistence type="predicted"/>
<dbReference type="Proteomes" id="UP000193719">
    <property type="component" value="Unassembled WGS sequence"/>
</dbReference>
<sequence>MYLEFDLYSNEQIEKLSILISKKYELTDNTTSYILDPQLPCKQCKKVIECPGHLGRIPIYQYIVHPLFVNILCKELTHVCPICKKYNVALDVKSRCCETRIKGTSFSLHKFNVKNTNSKSKGKSNKNSENKSQSEYAFLFGNQWFTVVRMYELIHTFDFSENPELKNKMLKVFLKNIPVLPINMRPSIMDSNNIMIHNNITSISTDTTENSDKNFIKQILSGKTGIFRSMCLAKRQNFCLRSVIVPNINIPLDKILIPKEFTDQLIPHGYKPNDYVIINRQPTLQTTSILSVRSFPSSSRTIQINPLIASVFQADFDGDEMNIFGYQERNLKRNWLLN</sequence>
<dbReference type="Pfam" id="PF00623">
    <property type="entry name" value="RNA_pol_Rpb1_2"/>
    <property type="match status" value="1"/>
</dbReference>
<reference evidence="8 9" key="2">
    <citation type="submission" date="2016-08" db="EMBL/GenBank/DDBJ databases">
        <title>Pervasive Adenine N6-methylation of Active Genes in Fungi.</title>
        <authorList>
            <consortium name="DOE Joint Genome Institute"/>
            <person name="Mondo S.J."/>
            <person name="Dannebaum R.O."/>
            <person name="Kuo R.C."/>
            <person name="Labutti K."/>
            <person name="Haridas S."/>
            <person name="Kuo A."/>
            <person name="Salamov A."/>
            <person name="Ahrendt S.R."/>
            <person name="Lipzen A."/>
            <person name="Sullivan W."/>
            <person name="Andreopoulos W.B."/>
            <person name="Clum A."/>
            <person name="Lindquist E."/>
            <person name="Daum C."/>
            <person name="Ramamoorthy G.K."/>
            <person name="Gryganskyi A."/>
            <person name="Culley D."/>
            <person name="Magnuson J.K."/>
            <person name="James T.Y."/>
            <person name="O'Malley M.A."/>
            <person name="Stajich J.E."/>
            <person name="Spatafora J.W."/>
            <person name="Visel A."/>
            <person name="Grigoriev I.V."/>
        </authorList>
    </citation>
    <scope>NUCLEOTIDE SEQUENCE [LARGE SCALE GENOMIC DNA]</scope>
    <source>
        <strain evidence="9">finn</strain>
    </source>
</reference>
<keyword evidence="3" id="KW-0808">Transferase</keyword>
<dbReference type="SMART" id="SM00663">
    <property type="entry name" value="RPOLA_N"/>
    <property type="match status" value="1"/>
</dbReference>
<dbReference type="AlphaFoldDB" id="A0A1Y1U783"/>
<evidence type="ECO:0000256" key="1">
    <source>
        <dbReference type="ARBA" id="ARBA00012418"/>
    </source>
</evidence>
<dbReference type="STRING" id="1754191.A0A1Y1U783"/>
<dbReference type="SUPFAM" id="SSF64484">
    <property type="entry name" value="beta and beta-prime subunits of DNA dependent RNA-polymerase"/>
    <property type="match status" value="1"/>
</dbReference>
<dbReference type="InterPro" id="IPR006592">
    <property type="entry name" value="RNA_pol_N"/>
</dbReference>
<dbReference type="GO" id="GO:0003899">
    <property type="term" value="F:DNA-directed RNA polymerase activity"/>
    <property type="evidence" value="ECO:0007669"/>
    <property type="project" value="UniProtKB-EC"/>
</dbReference>
<protein>
    <recommendedName>
        <fullName evidence="1">DNA-directed RNA polymerase</fullName>
        <ecNumber evidence="1">2.7.7.6</ecNumber>
    </recommendedName>
</protein>
<evidence type="ECO:0000256" key="6">
    <source>
        <dbReference type="ARBA" id="ARBA00048552"/>
    </source>
</evidence>
<keyword evidence="2" id="KW-0240">DNA-directed RNA polymerase</keyword>
<keyword evidence="4" id="KW-0548">Nucleotidyltransferase</keyword>
<dbReference type="GO" id="GO:0000428">
    <property type="term" value="C:DNA-directed RNA polymerase complex"/>
    <property type="evidence" value="ECO:0007669"/>
    <property type="project" value="UniProtKB-KW"/>
</dbReference>
<dbReference type="EMBL" id="MCFH01000217">
    <property type="protein sequence ID" value="ORX33357.1"/>
    <property type="molecule type" value="Genomic_DNA"/>
</dbReference>
<evidence type="ECO:0000256" key="2">
    <source>
        <dbReference type="ARBA" id="ARBA00022478"/>
    </source>
</evidence>
<dbReference type="Gene3D" id="2.40.40.20">
    <property type="match status" value="1"/>
</dbReference>
<keyword evidence="9" id="KW-1185">Reference proteome</keyword>
<comment type="caution">
    <text evidence="8">The sequence shown here is derived from an EMBL/GenBank/DDBJ whole genome shotgun (WGS) entry which is preliminary data.</text>
</comment>
<comment type="catalytic activity">
    <reaction evidence="6">
        <text>RNA(n) + a ribonucleoside 5'-triphosphate = RNA(n+1) + diphosphate</text>
        <dbReference type="Rhea" id="RHEA:21248"/>
        <dbReference type="Rhea" id="RHEA-COMP:14527"/>
        <dbReference type="Rhea" id="RHEA-COMP:17342"/>
        <dbReference type="ChEBI" id="CHEBI:33019"/>
        <dbReference type="ChEBI" id="CHEBI:61557"/>
        <dbReference type="ChEBI" id="CHEBI:140395"/>
        <dbReference type="EC" id="2.7.7.6"/>
    </reaction>
</comment>
<gene>
    <name evidence="8" type="ORF">BCR36DRAFT_417276</name>
</gene>
<dbReference type="InterPro" id="IPR045867">
    <property type="entry name" value="DNA-dir_RpoC_beta_prime"/>
</dbReference>
<evidence type="ECO:0000256" key="3">
    <source>
        <dbReference type="ARBA" id="ARBA00022679"/>
    </source>
</evidence>
<dbReference type="EC" id="2.7.7.6" evidence="1"/>
<evidence type="ECO:0000313" key="9">
    <source>
        <dbReference type="Proteomes" id="UP000193719"/>
    </source>
</evidence>
<evidence type="ECO:0000259" key="7">
    <source>
        <dbReference type="SMART" id="SM00663"/>
    </source>
</evidence>
<keyword evidence="5" id="KW-0804">Transcription</keyword>
<dbReference type="InterPro" id="IPR044893">
    <property type="entry name" value="RNA_pol_Rpb1_clamp_domain"/>
</dbReference>
<feature type="domain" description="RNA polymerase N-terminal" evidence="7">
    <location>
        <begin position="170"/>
        <end position="337"/>
    </location>
</feature>
<dbReference type="PANTHER" id="PTHR19376">
    <property type="entry name" value="DNA-DIRECTED RNA POLYMERASE"/>
    <property type="match status" value="1"/>
</dbReference>